<feature type="transmembrane region" description="Helical" evidence="6">
    <location>
        <begin position="181"/>
        <end position="204"/>
    </location>
</feature>
<keyword evidence="4 6" id="KW-1133">Transmembrane helix</keyword>
<feature type="transmembrane region" description="Helical" evidence="6">
    <location>
        <begin position="210"/>
        <end position="235"/>
    </location>
</feature>
<feature type="transmembrane region" description="Helical" evidence="6">
    <location>
        <begin position="12"/>
        <end position="35"/>
    </location>
</feature>
<feature type="transmembrane region" description="Helical" evidence="6">
    <location>
        <begin position="281"/>
        <end position="311"/>
    </location>
</feature>
<dbReference type="EMBL" id="AOSK01000097">
    <property type="protein sequence ID" value="EYD74975.1"/>
    <property type="molecule type" value="Genomic_DNA"/>
</dbReference>
<evidence type="ECO:0000256" key="5">
    <source>
        <dbReference type="ARBA" id="ARBA00023136"/>
    </source>
</evidence>
<dbReference type="GO" id="GO:0055085">
    <property type="term" value="P:transmembrane transport"/>
    <property type="evidence" value="ECO:0007669"/>
    <property type="project" value="TreeGrafter"/>
</dbReference>
<dbReference type="GO" id="GO:0016020">
    <property type="term" value="C:membrane"/>
    <property type="evidence" value="ECO:0007669"/>
    <property type="project" value="UniProtKB-SubCell"/>
</dbReference>
<accession>A0A017HKY1</accession>
<evidence type="ECO:0000256" key="3">
    <source>
        <dbReference type="ARBA" id="ARBA00022692"/>
    </source>
</evidence>
<dbReference type="AlphaFoldDB" id="A0A017HKY1"/>
<dbReference type="InterPro" id="IPR002549">
    <property type="entry name" value="AI-2E-like"/>
</dbReference>
<evidence type="ECO:0000313" key="8">
    <source>
        <dbReference type="Proteomes" id="UP000019666"/>
    </source>
</evidence>
<evidence type="ECO:0000256" key="1">
    <source>
        <dbReference type="ARBA" id="ARBA00004141"/>
    </source>
</evidence>
<name>A0A017HKY1_9RHOB</name>
<proteinExistence type="inferred from homology"/>
<comment type="subcellular location">
    <subcellularLocation>
        <location evidence="1">Membrane</location>
        <topology evidence="1">Multi-pass membrane protein</topology>
    </subcellularLocation>
</comment>
<keyword evidence="8" id="KW-1185">Reference proteome</keyword>
<dbReference type="Pfam" id="PF01594">
    <property type="entry name" value="AI-2E_transport"/>
    <property type="match status" value="1"/>
</dbReference>
<evidence type="ECO:0000256" key="2">
    <source>
        <dbReference type="ARBA" id="ARBA00009773"/>
    </source>
</evidence>
<feature type="transmembrane region" description="Helical" evidence="6">
    <location>
        <begin position="247"/>
        <end position="269"/>
    </location>
</feature>
<dbReference type="Proteomes" id="UP000019666">
    <property type="component" value="Unassembled WGS sequence"/>
</dbReference>
<feature type="transmembrane region" description="Helical" evidence="6">
    <location>
        <begin position="47"/>
        <end position="69"/>
    </location>
</feature>
<keyword evidence="5 6" id="KW-0472">Membrane</keyword>
<evidence type="ECO:0000256" key="4">
    <source>
        <dbReference type="ARBA" id="ARBA00022989"/>
    </source>
</evidence>
<protein>
    <recommendedName>
        <fullName evidence="9">AI-2E family transporter</fullName>
    </recommendedName>
</protein>
<organism evidence="7 8">
    <name type="scientific">Rubellimicrobium mesophilum DSM 19309</name>
    <dbReference type="NCBI Taxonomy" id="442562"/>
    <lineage>
        <taxon>Bacteria</taxon>
        <taxon>Pseudomonadati</taxon>
        <taxon>Pseudomonadota</taxon>
        <taxon>Alphaproteobacteria</taxon>
        <taxon>Rhodobacterales</taxon>
        <taxon>Roseobacteraceae</taxon>
        <taxon>Rubellimicrobium</taxon>
    </lineage>
</organism>
<dbReference type="PANTHER" id="PTHR21716">
    <property type="entry name" value="TRANSMEMBRANE PROTEIN"/>
    <property type="match status" value="1"/>
</dbReference>
<comment type="caution">
    <text evidence="7">The sequence shown here is derived from an EMBL/GenBank/DDBJ whole genome shotgun (WGS) entry which is preliminary data.</text>
</comment>
<evidence type="ECO:0000313" key="7">
    <source>
        <dbReference type="EMBL" id="EYD74975.1"/>
    </source>
</evidence>
<comment type="similarity">
    <text evidence="2">Belongs to the autoinducer-2 exporter (AI-2E) (TC 2.A.86) family.</text>
</comment>
<keyword evidence="3 6" id="KW-0812">Transmembrane</keyword>
<sequence length="331" mass="34655">MAVTAAGVVLVWYLAQVLLLFFGAVLVAILLRSIAGPVARYTPIPDRVAVALAALLILVLVAGFVVLLGTQIRAQGAALLERLPDLVQAVENQLGADPLREWLQQQQQVQGFDGRDLVAGLAGFTTRAITAAAKLLVVLAAGIYLALAPELYLSGILRLVPPSRQDEVRGTLEALGRALKLWLVGQLAAMAVVGTLVTLGLMVLGISSALALGFMAGLLEFVPFVGPVASAIPAVASGLTDGGLHTAFWVAGLFVVVQQMEGILIQPLLQQRTASVPPVLTIFAVLGFGVLFGPLGLLLGTPLAVVCLVLVEKLWVREVLHEKVTVPGEEA</sequence>
<feature type="transmembrane region" description="Helical" evidence="6">
    <location>
        <begin position="135"/>
        <end position="160"/>
    </location>
</feature>
<evidence type="ECO:0000256" key="6">
    <source>
        <dbReference type="SAM" id="Phobius"/>
    </source>
</evidence>
<gene>
    <name evidence="7" type="ORF">Rumeso_03487</name>
</gene>
<dbReference type="HOGENOM" id="CLU_031275_1_0_5"/>
<reference evidence="7 8" key="1">
    <citation type="submission" date="2013-02" db="EMBL/GenBank/DDBJ databases">
        <authorList>
            <person name="Fiebig A."/>
            <person name="Goeker M."/>
            <person name="Klenk H.-P.P."/>
        </authorList>
    </citation>
    <scope>NUCLEOTIDE SEQUENCE [LARGE SCALE GENOMIC DNA]</scope>
    <source>
        <strain evidence="7 8">DSM 19309</strain>
    </source>
</reference>
<evidence type="ECO:0008006" key="9">
    <source>
        <dbReference type="Google" id="ProtNLM"/>
    </source>
</evidence>
<dbReference type="PANTHER" id="PTHR21716:SF62">
    <property type="entry name" value="TRANSPORT PROTEIN YDBI-RELATED"/>
    <property type="match status" value="1"/>
</dbReference>